<dbReference type="AlphaFoldDB" id="A0A0D2PCL8"/>
<evidence type="ECO:0000313" key="3">
    <source>
        <dbReference type="Proteomes" id="UP000054270"/>
    </source>
</evidence>
<dbReference type="Proteomes" id="UP000054270">
    <property type="component" value="Unassembled WGS sequence"/>
</dbReference>
<accession>A0A0D2PCL8</accession>
<feature type="region of interest" description="Disordered" evidence="1">
    <location>
        <begin position="71"/>
        <end position="114"/>
    </location>
</feature>
<gene>
    <name evidence="2" type="ORF">HYPSUDRAFT_45618</name>
</gene>
<protein>
    <submittedName>
        <fullName evidence="2">Uncharacterized protein</fullName>
    </submittedName>
</protein>
<proteinExistence type="predicted"/>
<keyword evidence="3" id="KW-1185">Reference proteome</keyword>
<dbReference type="STRING" id="945553.A0A0D2PCL8"/>
<organism evidence="2 3">
    <name type="scientific">Hypholoma sublateritium (strain FD-334 SS-4)</name>
    <dbReference type="NCBI Taxonomy" id="945553"/>
    <lineage>
        <taxon>Eukaryota</taxon>
        <taxon>Fungi</taxon>
        <taxon>Dikarya</taxon>
        <taxon>Basidiomycota</taxon>
        <taxon>Agaricomycotina</taxon>
        <taxon>Agaricomycetes</taxon>
        <taxon>Agaricomycetidae</taxon>
        <taxon>Agaricales</taxon>
        <taxon>Agaricineae</taxon>
        <taxon>Strophariaceae</taxon>
        <taxon>Hypholoma</taxon>
    </lineage>
</organism>
<feature type="compositionally biased region" description="Acidic residues" evidence="1">
    <location>
        <begin position="73"/>
        <end position="114"/>
    </location>
</feature>
<sequence>MFKSLDRYTERKRFDINLDLLQDCLIQRYECGAEIQKLGLDDMHGIGESDVWELRNIVVDVDWDGIEQSAVYMEDDSDMSEEDSEESEDRWEDESLSVEDSWDDSEEDDEIPRF</sequence>
<dbReference type="EMBL" id="KN817594">
    <property type="protein sequence ID" value="KJA18030.1"/>
    <property type="molecule type" value="Genomic_DNA"/>
</dbReference>
<evidence type="ECO:0000256" key="1">
    <source>
        <dbReference type="SAM" id="MobiDB-lite"/>
    </source>
</evidence>
<evidence type="ECO:0000313" key="2">
    <source>
        <dbReference type="EMBL" id="KJA18030.1"/>
    </source>
</evidence>
<dbReference type="OrthoDB" id="3172239at2759"/>
<name>A0A0D2PCL8_HYPSF</name>
<reference evidence="3" key="1">
    <citation type="submission" date="2014-04" db="EMBL/GenBank/DDBJ databases">
        <title>Evolutionary Origins and Diversification of the Mycorrhizal Mutualists.</title>
        <authorList>
            <consortium name="DOE Joint Genome Institute"/>
            <consortium name="Mycorrhizal Genomics Consortium"/>
            <person name="Kohler A."/>
            <person name="Kuo A."/>
            <person name="Nagy L.G."/>
            <person name="Floudas D."/>
            <person name="Copeland A."/>
            <person name="Barry K.W."/>
            <person name="Cichocki N."/>
            <person name="Veneault-Fourrey C."/>
            <person name="LaButti K."/>
            <person name="Lindquist E.A."/>
            <person name="Lipzen A."/>
            <person name="Lundell T."/>
            <person name="Morin E."/>
            <person name="Murat C."/>
            <person name="Riley R."/>
            <person name="Ohm R."/>
            <person name="Sun H."/>
            <person name="Tunlid A."/>
            <person name="Henrissat B."/>
            <person name="Grigoriev I.V."/>
            <person name="Hibbett D.S."/>
            <person name="Martin F."/>
        </authorList>
    </citation>
    <scope>NUCLEOTIDE SEQUENCE [LARGE SCALE GENOMIC DNA]</scope>
    <source>
        <strain evidence="3">FD-334 SS-4</strain>
    </source>
</reference>